<feature type="region of interest" description="Disordered" evidence="1">
    <location>
        <begin position="32"/>
        <end position="54"/>
    </location>
</feature>
<evidence type="ECO:0000313" key="3">
    <source>
        <dbReference type="EMBL" id="KAL0375255.1"/>
    </source>
</evidence>
<gene>
    <name evidence="3" type="ORF">Sradi_3441200</name>
</gene>
<name>A0AAW2R4U6_SESRA</name>
<reference evidence="3" key="1">
    <citation type="submission" date="2020-06" db="EMBL/GenBank/DDBJ databases">
        <authorList>
            <person name="Li T."/>
            <person name="Hu X."/>
            <person name="Zhang T."/>
            <person name="Song X."/>
            <person name="Zhang H."/>
            <person name="Dai N."/>
            <person name="Sheng W."/>
            <person name="Hou X."/>
            <person name="Wei L."/>
        </authorList>
    </citation>
    <scope>NUCLEOTIDE SEQUENCE</scope>
    <source>
        <strain evidence="3">G02</strain>
        <tissue evidence="3">Leaf</tissue>
    </source>
</reference>
<keyword evidence="2" id="KW-0472">Membrane</keyword>
<keyword evidence="2" id="KW-0812">Transmembrane</keyword>
<feature type="transmembrane region" description="Helical" evidence="2">
    <location>
        <begin position="6"/>
        <end position="28"/>
    </location>
</feature>
<comment type="caution">
    <text evidence="3">The sequence shown here is derived from an EMBL/GenBank/DDBJ whole genome shotgun (WGS) entry which is preliminary data.</text>
</comment>
<dbReference type="EMBL" id="JACGWJ010000014">
    <property type="protein sequence ID" value="KAL0375255.1"/>
    <property type="molecule type" value="Genomic_DNA"/>
</dbReference>
<accession>A0AAW2R4U6</accession>
<reference evidence="3" key="2">
    <citation type="journal article" date="2024" name="Plant">
        <title>Genomic evolution and insights into agronomic trait innovations of Sesamum species.</title>
        <authorList>
            <person name="Miao H."/>
            <person name="Wang L."/>
            <person name="Qu L."/>
            <person name="Liu H."/>
            <person name="Sun Y."/>
            <person name="Le M."/>
            <person name="Wang Q."/>
            <person name="Wei S."/>
            <person name="Zheng Y."/>
            <person name="Lin W."/>
            <person name="Duan Y."/>
            <person name="Cao H."/>
            <person name="Xiong S."/>
            <person name="Wang X."/>
            <person name="Wei L."/>
            <person name="Li C."/>
            <person name="Ma Q."/>
            <person name="Ju M."/>
            <person name="Zhao R."/>
            <person name="Li G."/>
            <person name="Mu C."/>
            <person name="Tian Q."/>
            <person name="Mei H."/>
            <person name="Zhang T."/>
            <person name="Gao T."/>
            <person name="Zhang H."/>
        </authorList>
    </citation>
    <scope>NUCLEOTIDE SEQUENCE</scope>
    <source>
        <strain evidence="3">G02</strain>
    </source>
</reference>
<protein>
    <recommendedName>
        <fullName evidence="4">Transmembrane protein</fullName>
    </recommendedName>
</protein>
<sequence length="54" mass="5695">MDDYWHWARALATACGFMLLIGFACCCLSSKPRPHGDSTSGTGACSCDGGYFGV</sequence>
<organism evidence="3">
    <name type="scientific">Sesamum radiatum</name>
    <name type="common">Black benniseed</name>
    <dbReference type="NCBI Taxonomy" id="300843"/>
    <lineage>
        <taxon>Eukaryota</taxon>
        <taxon>Viridiplantae</taxon>
        <taxon>Streptophyta</taxon>
        <taxon>Embryophyta</taxon>
        <taxon>Tracheophyta</taxon>
        <taxon>Spermatophyta</taxon>
        <taxon>Magnoliopsida</taxon>
        <taxon>eudicotyledons</taxon>
        <taxon>Gunneridae</taxon>
        <taxon>Pentapetalae</taxon>
        <taxon>asterids</taxon>
        <taxon>lamiids</taxon>
        <taxon>Lamiales</taxon>
        <taxon>Pedaliaceae</taxon>
        <taxon>Sesamum</taxon>
    </lineage>
</organism>
<evidence type="ECO:0000256" key="1">
    <source>
        <dbReference type="SAM" id="MobiDB-lite"/>
    </source>
</evidence>
<keyword evidence="2" id="KW-1133">Transmembrane helix</keyword>
<dbReference type="AlphaFoldDB" id="A0AAW2R4U6"/>
<proteinExistence type="predicted"/>
<evidence type="ECO:0000256" key="2">
    <source>
        <dbReference type="SAM" id="Phobius"/>
    </source>
</evidence>
<evidence type="ECO:0008006" key="4">
    <source>
        <dbReference type="Google" id="ProtNLM"/>
    </source>
</evidence>